<accession>A0A2T9JI07</accession>
<dbReference type="Proteomes" id="UP000244913">
    <property type="component" value="Unassembled WGS sequence"/>
</dbReference>
<protein>
    <submittedName>
        <fullName evidence="2">Uncharacterized protein</fullName>
    </submittedName>
</protein>
<evidence type="ECO:0000256" key="1">
    <source>
        <dbReference type="SAM" id="MobiDB-lite"/>
    </source>
</evidence>
<gene>
    <name evidence="2" type="ORF">DDF65_09430</name>
</gene>
<comment type="caution">
    <text evidence="2">The sequence shown here is derived from an EMBL/GenBank/DDBJ whole genome shotgun (WGS) entry which is preliminary data.</text>
</comment>
<feature type="region of interest" description="Disordered" evidence="1">
    <location>
        <begin position="54"/>
        <end position="73"/>
    </location>
</feature>
<reference evidence="2 3" key="1">
    <citation type="submission" date="2018-04" db="EMBL/GenBank/DDBJ databases">
        <title>The genome sequence of Caulobacter sp. 736.</title>
        <authorList>
            <person name="Gao J."/>
            <person name="Sun J."/>
        </authorList>
    </citation>
    <scope>NUCLEOTIDE SEQUENCE [LARGE SCALE GENOMIC DNA]</scope>
    <source>
        <strain evidence="2 3">736</strain>
    </source>
</reference>
<name>A0A2T9JI07_9CAUL</name>
<evidence type="ECO:0000313" key="2">
    <source>
        <dbReference type="EMBL" id="PVM83305.1"/>
    </source>
</evidence>
<organism evidence="2 3">
    <name type="scientific">Caulobacter radicis</name>
    <dbReference type="NCBI Taxonomy" id="2172650"/>
    <lineage>
        <taxon>Bacteria</taxon>
        <taxon>Pseudomonadati</taxon>
        <taxon>Pseudomonadota</taxon>
        <taxon>Alphaproteobacteria</taxon>
        <taxon>Caulobacterales</taxon>
        <taxon>Caulobacteraceae</taxon>
        <taxon>Caulobacter</taxon>
    </lineage>
</organism>
<sequence length="73" mass="8056">MNWTRRRGEVSLLPLREKVAAKSTDEGAHPRERRGSLSAFAAFCFSELPHPTCFAGPPSPTRGEGSIQTLLQF</sequence>
<evidence type="ECO:0000313" key="3">
    <source>
        <dbReference type="Proteomes" id="UP000244913"/>
    </source>
</evidence>
<keyword evidence="3" id="KW-1185">Reference proteome</keyword>
<proteinExistence type="predicted"/>
<dbReference type="AlphaFoldDB" id="A0A2T9JI07"/>
<dbReference type="EMBL" id="QDKP01000032">
    <property type="protein sequence ID" value="PVM83305.1"/>
    <property type="molecule type" value="Genomic_DNA"/>
</dbReference>